<evidence type="ECO:0000313" key="1">
    <source>
        <dbReference type="EMBL" id="CAJ0858341.1"/>
    </source>
</evidence>
<accession>A0AA48RA91</accession>
<organism evidence="1">
    <name type="scientific">freshwater sediment metagenome</name>
    <dbReference type="NCBI Taxonomy" id="556182"/>
    <lineage>
        <taxon>unclassified sequences</taxon>
        <taxon>metagenomes</taxon>
        <taxon>ecological metagenomes</taxon>
    </lineage>
</organism>
<dbReference type="AlphaFoldDB" id="A0AA48RA91"/>
<name>A0AA48RA91_9ZZZZ</name>
<gene>
    <name evidence="1" type="ORF">AMST5_01107</name>
</gene>
<sequence length="272" mass="30209">MKLHYVVDDRNVAEKFISELPNDLKRMRFNEDAGPISWRPTHTLVVVCDDVLAAMADCVMSSDGKRGNYSLICKEGYGGYAVRAINHLKRRFPVERVETSFSQPTDALLTMARWWADYIYDQETCYAAGDLSRHVGFHPSIEPAPIAITDSNLKTFGLPPVEEWGEASHMQLATAYLEPAVALSTDKCESLPRAIVLALAFEILALPYDQRQRLTRSQLAEGAVKLGVVSPQDRTASAWIDPGLAAEFRQKLSALGAELAPAKGEIFQLRKI</sequence>
<reference evidence="1" key="1">
    <citation type="submission" date="2023-07" db="EMBL/GenBank/DDBJ databases">
        <authorList>
            <person name="Pelsma A.J. K."/>
        </authorList>
    </citation>
    <scope>NUCLEOTIDE SEQUENCE</scope>
</reference>
<dbReference type="EMBL" id="OY288114">
    <property type="protein sequence ID" value="CAJ0858341.1"/>
    <property type="molecule type" value="Genomic_DNA"/>
</dbReference>
<proteinExistence type="predicted"/>
<protein>
    <submittedName>
        <fullName evidence="1">Uncharacterized protein</fullName>
    </submittedName>
</protein>